<organism evidence="5 6">
    <name type="scientific">Actinomadura vinacea</name>
    <dbReference type="NCBI Taxonomy" id="115336"/>
    <lineage>
        <taxon>Bacteria</taxon>
        <taxon>Bacillati</taxon>
        <taxon>Actinomycetota</taxon>
        <taxon>Actinomycetes</taxon>
        <taxon>Streptosporangiales</taxon>
        <taxon>Thermomonosporaceae</taxon>
        <taxon>Actinomadura</taxon>
    </lineage>
</organism>
<dbReference type="SUPFAM" id="SSF47336">
    <property type="entry name" value="ACP-like"/>
    <property type="match status" value="2"/>
</dbReference>
<keyword evidence="3" id="KW-0597">Phosphoprotein</keyword>
<dbReference type="InterPro" id="IPR036736">
    <property type="entry name" value="ACP-like_sf"/>
</dbReference>
<dbReference type="Pfam" id="PF13193">
    <property type="entry name" value="AMP-binding_C"/>
    <property type="match status" value="2"/>
</dbReference>
<dbReference type="InterPro" id="IPR045851">
    <property type="entry name" value="AMP-bd_C_sf"/>
</dbReference>
<comment type="caution">
    <text evidence="5">The sequence shown here is derived from an EMBL/GenBank/DDBJ whole genome shotgun (WGS) entry which is preliminary data.</text>
</comment>
<sequence>MTASNRTIENIYPLTGMQQGMLLHTRLAPEPGMHWAQYGYLLEGRLDEAALRRAWEMVFERHEVLRSTVVWDGVPEPVAVVSRSVPLPWQVVDASGLDAYLAADLARGADFAEPSLTRIALIRLAADRHQMVWSHHQMMLDGWSVPIVIGEVLEAYDAFRAGRRPRLPVRTPFREFVAWVARHDLEDARRYWREHLAGVGEPTSLGVERATGDEGQALYPVKLSAAVRGDGLVEFARCRRLTLNNVVQGAWALLMSIYSGSDDVVFGVTSSGRGGQVDGMDSMVGLLINTTPVRVRLDRDRLVADWLAALQDEQVRGREFEHTPLVTIAASGGLPAGWPLFHSLFVFENYPVADLEDGAERSAARGLRVDRNLVGQRADQPLVAIAGWQPEFTIRLAYDRARYDAATIARLADHLAVILDAVIADKGYRVGELPLLTESERATILDEWTDTVVPLPDAGGVHELIAAEAAARPDAVAVVCDGVRLTYAGLMERAGRVAHYVRGRRGVRAEAVIGLCLERGIDMVVAMLGVWQAGGAYLPLDPDYPAERLEFMRADGRAEVVIGPHEMATALAGPSSAPGPMTHPDRLAYVIYTSGSTGRPKGVHVTHGGVVNLVAGQTPVFGVGRGDAVVQFASFGFDAAVSEVCVTLAGGGTLVVATAEQRVEPSALARLLHAEGIAVATVPPSLLRALQPDGVDDAVTLVAAGERLDAGLAEAWTRRHRLLNAYGPTEATVCASAGVVEDGVPSIGAPIANTRLYVLDERLQPVPVGVTGELLVAGAGVARGYGGRPALTAGRFVPDPFAGDGSRLYRTGDRVRWLPEGRLEFLGRVDDQLKVRGFRIEPGEVEAVLAAHPRVGAAAVTTFGEGSGCRLVAHMVAADQADGVPAVHELRAFAGERLPGFMVPSVFTELAALPLTPNGKIDRAALPAPNDTRPASAGYEAPITPAEELVAGVWAQVLKVDRVGATDDFFELGGHSLLATQVMSRIRDVFGVETPLAALFDQRTVRGLASAVEGTAAKEPAPPPITTADRTEPLPLSFAQQRLWFLDQLEPGSAEYNVPSPMAWTGALDAQALGAALSAVVARHEVLRTRLVAGPDGVPRQVIDPPAPVPLPVVDVSASPDPAWAARRLVAADATTPFDLAAGPLVRAALIRVGSGEHLLAMVLHHVVVDDWSVRILRREVSALYDAFAEGEPNPLAPLAVQYADFAVWQRNRLTGDVVERQLDYWRDRLDGAPVLELPTNRPRPPVRPNAGAVVSFDVPEPVAAGLRKVARDGGATMFMTLLAAFAVVLGRYGGQDDVVAGTPVAGRDRVETEDLVGFFVNTLVMRADLSGDPAFTELLGRVRRTALDAYAHQDLPFEQLVDALVTERDRSRTPLFQVLFSHVTGHPGRDDMASADGEAAAEALPVKFDLIVTTADVAPGDGLAGVIEYSTALFDAAAMERLAGHLVAVLEAVAGDPGRPLSRLPMLTQAEQDALAGESRGTAAVDGVPEQIVARAETDRDAVAVVCDGAALTYGGLVARANRLAHHLRAAGVGAESVVGLCLPRSIDMVVGMVAVWQAGGAYLPLDPEYPPERLAFMLADSRARVLVTRGDHLAGGETTVVRLDDPAVVSVLGALPVTPPGAEAHPGRLAYVIYTSGSTGRPKGVQVEHASAANMAAALRPVLEAGPGVRVLQFASFGFDAASLDVAVVLAAGGTLAVATAVERAEPAALTSLINAGGLSAASVTPSLLGALDPAELPGLRTLLLGAERLTAQVAAIWAPDRRLVNTYGPTETTVMVTTGEVGPEVHEAPPIGTPVQGVRLLVLDECLRPVPAGVPGELFIGGAQVARGYGGRPALTAERFVADPYTGDGARLYRTGDRVRRRDDGRLDFLGRLDQQVKVRGFRIEPGEIDAALAAHPGVRSAVTVPWGEDGERRLVSYLVPADHAAGVPAIGELRDLLRRSLPEFMVPAVFVELAALPVTPNGKLDRTALPALDGARPELAGGYVAPSGEAEEALAEIWAQVLGVDRVGAVDDFFELGGHSLLATQMISRVRARFGIEIPLAASFDRPTVRALAADVEQRIWAEIENLSEAEVLRLLDAGPPAATTDEDGVTR</sequence>
<dbReference type="InterPro" id="IPR020845">
    <property type="entry name" value="AMP-binding_CS"/>
</dbReference>
<dbReference type="Gene3D" id="3.30.559.10">
    <property type="entry name" value="Chloramphenicol acetyltransferase-like domain"/>
    <property type="match status" value="2"/>
</dbReference>
<dbReference type="Gene3D" id="3.30.559.30">
    <property type="entry name" value="Nonribosomal peptide synthetase, condensation domain"/>
    <property type="match status" value="2"/>
</dbReference>
<dbReference type="SUPFAM" id="SSF56801">
    <property type="entry name" value="Acetyl-CoA synthetase-like"/>
    <property type="match status" value="2"/>
</dbReference>
<dbReference type="PANTHER" id="PTHR45527">
    <property type="entry name" value="NONRIBOSOMAL PEPTIDE SYNTHETASE"/>
    <property type="match status" value="1"/>
</dbReference>
<dbReference type="InterPro" id="IPR020806">
    <property type="entry name" value="PKS_PP-bd"/>
</dbReference>
<name>A0ABN3JHS4_9ACTN</name>
<dbReference type="Gene3D" id="3.30.300.30">
    <property type="match status" value="2"/>
</dbReference>
<dbReference type="InterPro" id="IPR023213">
    <property type="entry name" value="CAT-like_dom_sf"/>
</dbReference>
<dbReference type="InterPro" id="IPR025110">
    <property type="entry name" value="AMP-bd_C"/>
</dbReference>
<evidence type="ECO:0000259" key="4">
    <source>
        <dbReference type="PROSITE" id="PS50075"/>
    </source>
</evidence>
<dbReference type="Gene3D" id="2.30.38.10">
    <property type="entry name" value="Luciferase, Domain 3"/>
    <property type="match status" value="2"/>
</dbReference>
<dbReference type="SMART" id="SM00823">
    <property type="entry name" value="PKS_PP"/>
    <property type="match status" value="2"/>
</dbReference>
<protein>
    <recommendedName>
        <fullName evidence="4">Carrier domain-containing protein</fullName>
    </recommendedName>
</protein>
<dbReference type="InterPro" id="IPR006162">
    <property type="entry name" value="Ppantetheine_attach_site"/>
</dbReference>
<dbReference type="InterPro" id="IPR009081">
    <property type="entry name" value="PP-bd_ACP"/>
</dbReference>
<dbReference type="Pfam" id="PF00501">
    <property type="entry name" value="AMP-binding"/>
    <property type="match status" value="2"/>
</dbReference>
<evidence type="ECO:0000313" key="6">
    <source>
        <dbReference type="Proteomes" id="UP001501231"/>
    </source>
</evidence>
<gene>
    <name evidence="5" type="ORF">GCM10010191_47350</name>
</gene>
<dbReference type="InterPro" id="IPR000873">
    <property type="entry name" value="AMP-dep_synth/lig_dom"/>
</dbReference>
<evidence type="ECO:0000256" key="1">
    <source>
        <dbReference type="ARBA" id="ARBA00001957"/>
    </source>
</evidence>
<feature type="domain" description="Carrier" evidence="4">
    <location>
        <begin position="941"/>
        <end position="1016"/>
    </location>
</feature>
<accession>A0ABN3JHS4</accession>
<evidence type="ECO:0000256" key="2">
    <source>
        <dbReference type="ARBA" id="ARBA00022450"/>
    </source>
</evidence>
<dbReference type="PROSITE" id="PS00012">
    <property type="entry name" value="PHOSPHOPANTETHEINE"/>
    <property type="match status" value="1"/>
</dbReference>
<dbReference type="PANTHER" id="PTHR45527:SF1">
    <property type="entry name" value="FATTY ACID SYNTHASE"/>
    <property type="match status" value="1"/>
</dbReference>
<dbReference type="CDD" id="cd19543">
    <property type="entry name" value="DCL_NRPS"/>
    <property type="match status" value="1"/>
</dbReference>
<dbReference type="PROSITE" id="PS50075">
    <property type="entry name" value="CARRIER"/>
    <property type="match status" value="2"/>
</dbReference>
<reference evidence="5 6" key="1">
    <citation type="journal article" date="2019" name="Int. J. Syst. Evol. Microbiol.">
        <title>The Global Catalogue of Microorganisms (GCM) 10K type strain sequencing project: providing services to taxonomists for standard genome sequencing and annotation.</title>
        <authorList>
            <consortium name="The Broad Institute Genomics Platform"/>
            <consortium name="The Broad Institute Genome Sequencing Center for Infectious Disease"/>
            <person name="Wu L."/>
            <person name="Ma J."/>
        </authorList>
    </citation>
    <scope>NUCLEOTIDE SEQUENCE [LARGE SCALE GENOMIC DNA]</scope>
    <source>
        <strain evidence="5 6">JCM 3325</strain>
    </source>
</reference>
<dbReference type="InterPro" id="IPR001242">
    <property type="entry name" value="Condensation_dom"/>
</dbReference>
<dbReference type="PROSITE" id="PS00455">
    <property type="entry name" value="AMP_BINDING"/>
    <property type="match status" value="2"/>
</dbReference>
<dbReference type="Proteomes" id="UP001501231">
    <property type="component" value="Unassembled WGS sequence"/>
</dbReference>
<evidence type="ECO:0000256" key="3">
    <source>
        <dbReference type="ARBA" id="ARBA00022553"/>
    </source>
</evidence>
<dbReference type="NCBIfam" id="TIGR01733">
    <property type="entry name" value="AA-adenyl-dom"/>
    <property type="match status" value="2"/>
</dbReference>
<proteinExistence type="predicted"/>
<dbReference type="Gene3D" id="3.40.50.980">
    <property type="match status" value="4"/>
</dbReference>
<dbReference type="CDD" id="cd19531">
    <property type="entry name" value="LCL_NRPS-like"/>
    <property type="match status" value="1"/>
</dbReference>
<comment type="cofactor">
    <cofactor evidence="1">
        <name>pantetheine 4'-phosphate</name>
        <dbReference type="ChEBI" id="CHEBI:47942"/>
    </cofactor>
</comment>
<evidence type="ECO:0000313" key="5">
    <source>
        <dbReference type="EMBL" id="GAA2428700.1"/>
    </source>
</evidence>
<feature type="domain" description="Carrier" evidence="4">
    <location>
        <begin position="1989"/>
        <end position="2064"/>
    </location>
</feature>
<dbReference type="EMBL" id="BAAARW010000017">
    <property type="protein sequence ID" value="GAA2428700.1"/>
    <property type="molecule type" value="Genomic_DNA"/>
</dbReference>
<dbReference type="Gene3D" id="1.10.1200.10">
    <property type="entry name" value="ACP-like"/>
    <property type="match status" value="2"/>
</dbReference>
<dbReference type="CDD" id="cd05930">
    <property type="entry name" value="A_NRPS"/>
    <property type="match status" value="2"/>
</dbReference>
<dbReference type="InterPro" id="IPR010071">
    <property type="entry name" value="AA_adenyl_dom"/>
</dbReference>
<keyword evidence="2" id="KW-0596">Phosphopantetheine</keyword>
<keyword evidence="6" id="KW-1185">Reference proteome</keyword>
<dbReference type="Pfam" id="PF00550">
    <property type="entry name" value="PP-binding"/>
    <property type="match status" value="2"/>
</dbReference>
<dbReference type="SUPFAM" id="SSF52777">
    <property type="entry name" value="CoA-dependent acyltransferases"/>
    <property type="match status" value="4"/>
</dbReference>
<dbReference type="RefSeq" id="WP_344591676.1">
    <property type="nucleotide sequence ID" value="NZ_BAAARW010000017.1"/>
</dbReference>
<dbReference type="Pfam" id="PF00668">
    <property type="entry name" value="Condensation"/>
    <property type="match status" value="2"/>
</dbReference>